<keyword evidence="6" id="KW-1185">Reference proteome</keyword>
<dbReference type="PROSITE" id="PS50048">
    <property type="entry name" value="ZN2_CY6_FUNGAL_2"/>
    <property type="match status" value="1"/>
</dbReference>
<evidence type="ECO:0000259" key="4">
    <source>
        <dbReference type="PROSITE" id="PS50048"/>
    </source>
</evidence>
<proteinExistence type="predicted"/>
<protein>
    <recommendedName>
        <fullName evidence="4">Zn(2)-C6 fungal-type domain-containing protein</fullName>
    </recommendedName>
</protein>
<sequence length="475" mass="53189">MQKQTVDKRVIPKDKGCFQCSRRRIVCDKGEPACRKCLKKGIECSGLQRIRFTEGFLGRSKGRNTSIDPNQCRIVAQSSDHACVKIRWKSDKKVKKRERFERQSDPNTGTNESQSHAQGALAGNELSPQIDAPEPSGRQDLADITVLTVQPWIPLLSSEARMLFSYFSNVVAPAMVVLDTLPNGYREFILPMAVEDDILRRAVGVVASQRLSHERPDLRGAAETGRAALISRLRRESLCGSADRVFSKFTWATLIVLLVGETVTGNADYTFLANMLISLSENSKAKNENSEVVKFLQAQTNMFTLLGSPLLGEDKGLLAITGLFQTWPDFLSYKELPIASNDRQVMENVRQSFACACSIYIHRVTSKDPGLDAISLEADDVAQYDRIQMLVQHLSQIPPEAPGAHAFVWVCFVAAAESNDLLQRDFFVDYMCNIYARTGFENIPGAIQILHRIWEGKLNRRWTQCLPDLSKVLIM</sequence>
<accession>A0A6A5XBT7</accession>
<gene>
    <name evidence="5" type="ORF">BU24DRAFT_357287</name>
</gene>
<name>A0A6A5XBT7_9PLEO</name>
<dbReference type="SMART" id="SM00066">
    <property type="entry name" value="GAL4"/>
    <property type="match status" value="1"/>
</dbReference>
<evidence type="ECO:0000256" key="3">
    <source>
        <dbReference type="SAM" id="MobiDB-lite"/>
    </source>
</evidence>
<dbReference type="CDD" id="cd00067">
    <property type="entry name" value="GAL4"/>
    <property type="match status" value="1"/>
</dbReference>
<reference evidence="5" key="1">
    <citation type="journal article" date="2020" name="Stud. Mycol.">
        <title>101 Dothideomycetes genomes: a test case for predicting lifestyles and emergence of pathogens.</title>
        <authorList>
            <person name="Haridas S."/>
            <person name="Albert R."/>
            <person name="Binder M."/>
            <person name="Bloem J."/>
            <person name="Labutti K."/>
            <person name="Salamov A."/>
            <person name="Andreopoulos B."/>
            <person name="Baker S."/>
            <person name="Barry K."/>
            <person name="Bills G."/>
            <person name="Bluhm B."/>
            <person name="Cannon C."/>
            <person name="Castanera R."/>
            <person name="Culley D."/>
            <person name="Daum C."/>
            <person name="Ezra D."/>
            <person name="Gonzalez J."/>
            <person name="Henrissat B."/>
            <person name="Kuo A."/>
            <person name="Liang C."/>
            <person name="Lipzen A."/>
            <person name="Lutzoni F."/>
            <person name="Magnuson J."/>
            <person name="Mondo S."/>
            <person name="Nolan M."/>
            <person name="Ohm R."/>
            <person name="Pangilinan J."/>
            <person name="Park H.-J."/>
            <person name="Ramirez L."/>
            <person name="Alfaro M."/>
            <person name="Sun H."/>
            <person name="Tritt A."/>
            <person name="Yoshinaga Y."/>
            <person name="Zwiers L.-H."/>
            <person name="Turgeon B."/>
            <person name="Goodwin S."/>
            <person name="Spatafora J."/>
            <person name="Crous P."/>
            <person name="Grigoriev I."/>
        </authorList>
    </citation>
    <scope>NUCLEOTIDE SEQUENCE</scope>
    <source>
        <strain evidence="5">CBS 175.79</strain>
    </source>
</reference>
<dbReference type="AlphaFoldDB" id="A0A6A5XBT7"/>
<dbReference type="GeneID" id="54281341"/>
<dbReference type="EMBL" id="ML978077">
    <property type="protein sequence ID" value="KAF2010244.1"/>
    <property type="molecule type" value="Genomic_DNA"/>
</dbReference>
<dbReference type="InterPro" id="IPR021858">
    <property type="entry name" value="Fun_TF"/>
</dbReference>
<dbReference type="GO" id="GO:0000976">
    <property type="term" value="F:transcription cis-regulatory region binding"/>
    <property type="evidence" value="ECO:0007669"/>
    <property type="project" value="TreeGrafter"/>
</dbReference>
<dbReference type="OrthoDB" id="5386330at2759"/>
<dbReference type="PROSITE" id="PS00463">
    <property type="entry name" value="ZN2_CY6_FUNGAL_1"/>
    <property type="match status" value="1"/>
</dbReference>
<dbReference type="RefSeq" id="XP_033378583.1">
    <property type="nucleotide sequence ID" value="XM_033523944.1"/>
</dbReference>
<dbReference type="GO" id="GO:0045944">
    <property type="term" value="P:positive regulation of transcription by RNA polymerase II"/>
    <property type="evidence" value="ECO:0007669"/>
    <property type="project" value="TreeGrafter"/>
</dbReference>
<dbReference type="GO" id="GO:0005634">
    <property type="term" value="C:nucleus"/>
    <property type="evidence" value="ECO:0007669"/>
    <property type="project" value="UniProtKB-SubCell"/>
</dbReference>
<feature type="region of interest" description="Disordered" evidence="3">
    <location>
        <begin position="94"/>
        <end position="120"/>
    </location>
</feature>
<dbReference type="Pfam" id="PF00172">
    <property type="entry name" value="Zn_clus"/>
    <property type="match status" value="1"/>
</dbReference>
<feature type="domain" description="Zn(2)-C6 fungal-type" evidence="4">
    <location>
        <begin position="16"/>
        <end position="45"/>
    </location>
</feature>
<dbReference type="GO" id="GO:0008270">
    <property type="term" value="F:zinc ion binding"/>
    <property type="evidence" value="ECO:0007669"/>
    <property type="project" value="InterPro"/>
</dbReference>
<dbReference type="PANTHER" id="PTHR37534:SF17">
    <property type="entry name" value="ZN(2)-C6 FUNGAL-TYPE DOMAIN-CONTAINING PROTEIN"/>
    <property type="match status" value="1"/>
</dbReference>
<keyword evidence="2" id="KW-0539">Nucleus</keyword>
<dbReference type="PANTHER" id="PTHR37534">
    <property type="entry name" value="TRANSCRIPTIONAL ACTIVATOR PROTEIN UGA3"/>
    <property type="match status" value="1"/>
</dbReference>
<dbReference type="InterPro" id="IPR036864">
    <property type="entry name" value="Zn2-C6_fun-type_DNA-bd_sf"/>
</dbReference>
<evidence type="ECO:0000313" key="5">
    <source>
        <dbReference type="EMBL" id="KAF2010244.1"/>
    </source>
</evidence>
<dbReference type="Gene3D" id="4.10.240.10">
    <property type="entry name" value="Zn(2)-C6 fungal-type DNA-binding domain"/>
    <property type="match status" value="1"/>
</dbReference>
<dbReference type="Pfam" id="PF11951">
    <property type="entry name" value="Fungal_trans_2"/>
    <property type="match status" value="2"/>
</dbReference>
<evidence type="ECO:0000313" key="6">
    <source>
        <dbReference type="Proteomes" id="UP000799778"/>
    </source>
</evidence>
<dbReference type="InterPro" id="IPR001138">
    <property type="entry name" value="Zn2Cys6_DnaBD"/>
</dbReference>
<organism evidence="5 6">
    <name type="scientific">Aaosphaeria arxii CBS 175.79</name>
    <dbReference type="NCBI Taxonomy" id="1450172"/>
    <lineage>
        <taxon>Eukaryota</taxon>
        <taxon>Fungi</taxon>
        <taxon>Dikarya</taxon>
        <taxon>Ascomycota</taxon>
        <taxon>Pezizomycotina</taxon>
        <taxon>Dothideomycetes</taxon>
        <taxon>Pleosporomycetidae</taxon>
        <taxon>Pleosporales</taxon>
        <taxon>Pleosporales incertae sedis</taxon>
        <taxon>Aaosphaeria</taxon>
    </lineage>
</organism>
<dbReference type="Proteomes" id="UP000799778">
    <property type="component" value="Unassembled WGS sequence"/>
</dbReference>
<feature type="compositionally biased region" description="Polar residues" evidence="3">
    <location>
        <begin position="105"/>
        <end position="117"/>
    </location>
</feature>
<dbReference type="SUPFAM" id="SSF57701">
    <property type="entry name" value="Zn2/Cys6 DNA-binding domain"/>
    <property type="match status" value="1"/>
</dbReference>
<evidence type="ECO:0000256" key="1">
    <source>
        <dbReference type="ARBA" id="ARBA00004123"/>
    </source>
</evidence>
<comment type="subcellular location">
    <subcellularLocation>
        <location evidence="1">Nucleus</location>
    </subcellularLocation>
</comment>
<dbReference type="GO" id="GO:0000981">
    <property type="term" value="F:DNA-binding transcription factor activity, RNA polymerase II-specific"/>
    <property type="evidence" value="ECO:0007669"/>
    <property type="project" value="InterPro"/>
</dbReference>
<evidence type="ECO:0000256" key="2">
    <source>
        <dbReference type="ARBA" id="ARBA00023242"/>
    </source>
</evidence>